<evidence type="ECO:0000313" key="1">
    <source>
        <dbReference type="EMBL" id="TCP19274.1"/>
    </source>
</evidence>
<evidence type="ECO:0008006" key="3">
    <source>
        <dbReference type="Google" id="ProtNLM"/>
    </source>
</evidence>
<proteinExistence type="predicted"/>
<reference evidence="1 2" key="1">
    <citation type="submission" date="2019-03" db="EMBL/GenBank/DDBJ databases">
        <title>Genomic Encyclopedia of Type Strains, Phase IV (KMG-IV): sequencing the most valuable type-strain genomes for metagenomic binning, comparative biology and taxonomic classification.</title>
        <authorList>
            <person name="Goeker M."/>
        </authorList>
    </citation>
    <scope>NUCLEOTIDE SEQUENCE [LARGE SCALE GENOMIC DNA]</scope>
    <source>
        <strain evidence="1 2">DSM 1837</strain>
    </source>
</reference>
<sequence length="105" mass="11547">MNMPIPMVKKPLLPTAEQQRVLARIAAQRERLAARRSQRSQSLAAAVRTGQGALPETLVLRLMVFVKQHPVAVAALAGVALAAGPRRLVRWASVVWPLVVRLRSR</sequence>
<keyword evidence="2" id="KW-1185">Reference proteome</keyword>
<dbReference type="AlphaFoldDB" id="A0A4R2NDU8"/>
<name>A0A4R2NDU8_9BURK</name>
<protein>
    <recommendedName>
        <fullName evidence="3">YqjK-like protein</fullName>
    </recommendedName>
</protein>
<comment type="caution">
    <text evidence="1">The sequence shown here is derived from an EMBL/GenBank/DDBJ whole genome shotgun (WGS) entry which is preliminary data.</text>
</comment>
<organism evidence="1 2">
    <name type="scientific">Simplicispira metamorpha</name>
    <dbReference type="NCBI Taxonomy" id="80881"/>
    <lineage>
        <taxon>Bacteria</taxon>
        <taxon>Pseudomonadati</taxon>
        <taxon>Pseudomonadota</taxon>
        <taxon>Betaproteobacteria</taxon>
        <taxon>Burkholderiales</taxon>
        <taxon>Comamonadaceae</taxon>
        <taxon>Simplicispira</taxon>
    </lineage>
</organism>
<evidence type="ECO:0000313" key="2">
    <source>
        <dbReference type="Proteomes" id="UP000295182"/>
    </source>
</evidence>
<dbReference type="Proteomes" id="UP000295182">
    <property type="component" value="Unassembled WGS sequence"/>
</dbReference>
<accession>A0A4R2NDU8</accession>
<dbReference type="EMBL" id="SLXH01000006">
    <property type="protein sequence ID" value="TCP19274.1"/>
    <property type="molecule type" value="Genomic_DNA"/>
</dbReference>
<gene>
    <name evidence="1" type="ORF">EV674_106121</name>
</gene>